<accession>A0A0G4G1A4</accession>
<proteinExistence type="predicted"/>
<feature type="compositionally biased region" description="Basic and acidic residues" evidence="1">
    <location>
        <begin position="201"/>
        <end position="212"/>
    </location>
</feature>
<protein>
    <submittedName>
        <fullName evidence="2">Uncharacterized protein</fullName>
    </submittedName>
</protein>
<organism evidence="2">
    <name type="scientific">Chromera velia CCMP2878</name>
    <dbReference type="NCBI Taxonomy" id="1169474"/>
    <lineage>
        <taxon>Eukaryota</taxon>
        <taxon>Sar</taxon>
        <taxon>Alveolata</taxon>
        <taxon>Colpodellida</taxon>
        <taxon>Chromeraceae</taxon>
        <taxon>Chromera</taxon>
    </lineage>
</organism>
<evidence type="ECO:0000256" key="1">
    <source>
        <dbReference type="SAM" id="MobiDB-lite"/>
    </source>
</evidence>
<evidence type="ECO:0000313" key="2">
    <source>
        <dbReference type="EMBL" id="CEM21588.1"/>
    </source>
</evidence>
<dbReference type="AlphaFoldDB" id="A0A0G4G1A4"/>
<reference evidence="2" key="1">
    <citation type="submission" date="2014-11" db="EMBL/GenBank/DDBJ databases">
        <authorList>
            <person name="Otto D Thomas"/>
            <person name="Naeem Raeece"/>
        </authorList>
    </citation>
    <scope>NUCLEOTIDE SEQUENCE</scope>
</reference>
<feature type="region of interest" description="Disordered" evidence="1">
    <location>
        <begin position="383"/>
        <end position="409"/>
    </location>
</feature>
<sequence>MDELLQTPDASLQDIVVVETLLEAHPLSPADHRAIQQSLLSGGFTTLRLLAEVSVDDLSAMGITFAVQRTIMRWKSGFLARTLWKDTQGGNVAATGDWTELMDALSQELSEYDTRLEALKRQYRLEELREEMGRRKSEMNNLQGKVDEQMRLEKEREKQRLKERAEDKEEERKRLREREKKERLREKEREQQGLPPVNTESKSRQKNEERRAEALKRITAQIEDLKAKHQQQAGQRNSTEKFSAEWPLPFRILELQIEAVGLREESNQDRVKASLEEMKAEVDAVRTSATKSGEVGVYVVNLTDSQQQIEFQIRLGHVGGRESTDFSRIRKAEGFGWRDFASTDYLFEMAAKGGPSGGGKGTLTLTLWMRLVTPPTYLDFKVEGYNAPPQNSTQAPQSQAQSAGRKAGR</sequence>
<name>A0A0G4G1A4_9ALVE</name>
<feature type="region of interest" description="Disordered" evidence="1">
    <location>
        <begin position="133"/>
        <end position="212"/>
    </location>
</feature>
<feature type="compositionally biased region" description="Low complexity" evidence="1">
    <location>
        <begin position="386"/>
        <end position="403"/>
    </location>
</feature>
<feature type="compositionally biased region" description="Basic and acidic residues" evidence="1">
    <location>
        <begin position="145"/>
        <end position="191"/>
    </location>
</feature>
<gene>
    <name evidence="2" type="ORF">Cvel_19683</name>
</gene>
<dbReference type="EMBL" id="CDMZ01000791">
    <property type="protein sequence ID" value="CEM21588.1"/>
    <property type="molecule type" value="Genomic_DNA"/>
</dbReference>
<dbReference type="VEuPathDB" id="CryptoDB:Cvel_19683"/>